<accession>S9UQ19</accession>
<evidence type="ECO:0000313" key="2">
    <source>
        <dbReference type="EMBL" id="EPY16726.1"/>
    </source>
</evidence>
<dbReference type="AlphaFoldDB" id="S9UQ19"/>
<reference evidence="2 3" key="1">
    <citation type="journal article" date="2013" name="PLoS ONE">
        <title>Predicting the Proteins of Angomonas deanei, Strigomonas culicis and Their Respective Endosymbionts Reveals New Aspects of the Trypanosomatidae Family.</title>
        <authorList>
            <person name="Motta M.C."/>
            <person name="Martins A.C."/>
            <person name="de Souza S.S."/>
            <person name="Catta-Preta C.M."/>
            <person name="Silva R."/>
            <person name="Klein C.C."/>
            <person name="de Almeida L.G."/>
            <person name="de Lima Cunha O."/>
            <person name="Ciapina L.P."/>
            <person name="Brocchi M."/>
            <person name="Colabardini A.C."/>
            <person name="de Araujo Lima B."/>
            <person name="Machado C.R."/>
            <person name="de Almeida Soares C.M."/>
            <person name="Probst C.M."/>
            <person name="de Menezes C.B."/>
            <person name="Thompson C.E."/>
            <person name="Bartholomeu D.C."/>
            <person name="Gradia D.F."/>
            <person name="Pavoni D.P."/>
            <person name="Grisard E.C."/>
            <person name="Fantinatti-Garboggini F."/>
            <person name="Marchini F.K."/>
            <person name="Rodrigues-Luiz G.F."/>
            <person name="Wagner G."/>
            <person name="Goldman G.H."/>
            <person name="Fietto J.L."/>
            <person name="Elias M.C."/>
            <person name="Goldman M.H."/>
            <person name="Sagot M.F."/>
            <person name="Pereira M."/>
            <person name="Stoco P.H."/>
            <person name="de Mendonca-Neto R.P."/>
            <person name="Teixeira S.M."/>
            <person name="Maciel T.E."/>
            <person name="de Oliveira Mendes T.A."/>
            <person name="Urmenyi T.P."/>
            <person name="de Souza W."/>
            <person name="Schenkman S."/>
            <person name="de Vasconcelos A.T."/>
        </authorList>
    </citation>
    <scope>NUCLEOTIDE SEQUENCE [LARGE SCALE GENOMIC DNA]</scope>
</reference>
<feature type="compositionally biased region" description="Basic and acidic residues" evidence="1">
    <location>
        <begin position="1"/>
        <end position="10"/>
    </location>
</feature>
<organism evidence="2 3">
    <name type="scientific">Strigomonas culicis</name>
    <dbReference type="NCBI Taxonomy" id="28005"/>
    <lineage>
        <taxon>Eukaryota</taxon>
        <taxon>Discoba</taxon>
        <taxon>Euglenozoa</taxon>
        <taxon>Kinetoplastea</taxon>
        <taxon>Metakinetoplastina</taxon>
        <taxon>Trypanosomatida</taxon>
        <taxon>Trypanosomatidae</taxon>
        <taxon>Strigomonadinae</taxon>
        <taxon>Strigomonas</taxon>
    </lineage>
</organism>
<feature type="region of interest" description="Disordered" evidence="1">
    <location>
        <begin position="1"/>
        <end position="49"/>
    </location>
</feature>
<keyword evidence="3" id="KW-1185">Reference proteome</keyword>
<protein>
    <submittedName>
        <fullName evidence="2">Uncharacterized protein</fullName>
    </submittedName>
</protein>
<feature type="region of interest" description="Disordered" evidence="1">
    <location>
        <begin position="63"/>
        <end position="94"/>
    </location>
</feature>
<sequence length="180" mass="19935">MSGIDEESRYRGALRPSFEAEGFRSPSGGAVGLREASPEVGGINTPRTPTRLVDCLTTDLSVSMSPDVTQLSTDRRQRLGSKPLHADPTPRSSGMVNQECVSVVIRLKPLVEHLKSGYVQYSVEEAPPEPPAHRTVWRRRRQHAPHGHPAHRPRRYAAHWARRYPAHGPGQHAARPAARP</sequence>
<comment type="caution">
    <text evidence="2">The sequence shown here is derived from an EMBL/GenBank/DDBJ whole genome shotgun (WGS) entry which is preliminary data.</text>
</comment>
<evidence type="ECO:0000313" key="3">
    <source>
        <dbReference type="Proteomes" id="UP000015354"/>
    </source>
</evidence>
<gene>
    <name evidence="2" type="ORF">STCU_11030</name>
</gene>
<name>S9UQ19_9TRYP</name>
<dbReference type="EMBL" id="ATMH01010920">
    <property type="protein sequence ID" value="EPY16726.1"/>
    <property type="molecule type" value="Genomic_DNA"/>
</dbReference>
<dbReference type="Proteomes" id="UP000015354">
    <property type="component" value="Unassembled WGS sequence"/>
</dbReference>
<feature type="compositionally biased region" description="Polar residues" evidence="1">
    <location>
        <begin position="63"/>
        <end position="72"/>
    </location>
</feature>
<evidence type="ECO:0000256" key="1">
    <source>
        <dbReference type="SAM" id="MobiDB-lite"/>
    </source>
</evidence>
<proteinExistence type="predicted"/>